<gene>
    <name evidence="7" type="ORF">DFH07DRAFT_768277</name>
</gene>
<name>A0AAD7JVC4_9AGAR</name>
<comment type="caution">
    <text evidence="7">The sequence shown here is derived from an EMBL/GenBank/DDBJ whole genome shotgun (WGS) entry which is preliminary data.</text>
</comment>
<sequence>MSLNHAALMLPLVFVRLEPTGIPSSQELDAILCTPARHDELHRVRAATVALNLLARLIDMRIVPEGTYVDLWPRLYPWILFVHSYFDVIPSRFLAIAENQAYSVYSTIILPIGHHPTTSAVVQPAPGLRLILASWWATILDNNGIITHKGVVIQPDGWNEMYSLLVFISGNVQNARHFEEILDGVGGMQNLVSLLLKHLDMALARPPSTVTIGTIVVALKLVDFRRDGEGTPESAVYASWKAFEVFVVHRLAGLDYFESGNWISSKACENMQASQSPRSPIPGAYTVQCLKMATKSQFQKCSKWGVPYYCSKECQKADWIKGHKAACQDTQTRKSFRPREILSPRERSFIRAFMQHNFLFAGLLPEVLGRQLQFMYAHPGVPFFTVFDYTRITRRGWIDIFPVSDYDIGSDALVRFAQMPTSGQRLQLHLVLGRGGWTPWVIMFPVWSSSSKHRGQRRWHLS</sequence>
<dbReference type="Gene3D" id="6.10.140.2220">
    <property type="match status" value="1"/>
</dbReference>
<dbReference type="Proteomes" id="UP001215280">
    <property type="component" value="Unassembled WGS sequence"/>
</dbReference>
<dbReference type="PROSITE" id="PS50865">
    <property type="entry name" value="ZF_MYND_2"/>
    <property type="match status" value="1"/>
</dbReference>
<evidence type="ECO:0000259" key="6">
    <source>
        <dbReference type="PROSITE" id="PS50865"/>
    </source>
</evidence>
<keyword evidence="5" id="KW-0732">Signal</keyword>
<feature type="domain" description="MYND-type" evidence="6">
    <location>
        <begin position="286"/>
        <end position="327"/>
    </location>
</feature>
<organism evidence="7 8">
    <name type="scientific">Mycena maculata</name>
    <dbReference type="NCBI Taxonomy" id="230809"/>
    <lineage>
        <taxon>Eukaryota</taxon>
        <taxon>Fungi</taxon>
        <taxon>Dikarya</taxon>
        <taxon>Basidiomycota</taxon>
        <taxon>Agaricomycotina</taxon>
        <taxon>Agaricomycetes</taxon>
        <taxon>Agaricomycetidae</taxon>
        <taxon>Agaricales</taxon>
        <taxon>Marasmiineae</taxon>
        <taxon>Mycenaceae</taxon>
        <taxon>Mycena</taxon>
    </lineage>
</organism>
<keyword evidence="3" id="KW-0862">Zinc</keyword>
<reference evidence="7" key="1">
    <citation type="submission" date="2023-03" db="EMBL/GenBank/DDBJ databases">
        <title>Massive genome expansion in bonnet fungi (Mycena s.s.) driven by repeated elements and novel gene families across ecological guilds.</title>
        <authorList>
            <consortium name="Lawrence Berkeley National Laboratory"/>
            <person name="Harder C.B."/>
            <person name="Miyauchi S."/>
            <person name="Viragh M."/>
            <person name="Kuo A."/>
            <person name="Thoen E."/>
            <person name="Andreopoulos B."/>
            <person name="Lu D."/>
            <person name="Skrede I."/>
            <person name="Drula E."/>
            <person name="Henrissat B."/>
            <person name="Morin E."/>
            <person name="Kohler A."/>
            <person name="Barry K."/>
            <person name="LaButti K."/>
            <person name="Morin E."/>
            <person name="Salamov A."/>
            <person name="Lipzen A."/>
            <person name="Mereny Z."/>
            <person name="Hegedus B."/>
            <person name="Baldrian P."/>
            <person name="Stursova M."/>
            <person name="Weitz H."/>
            <person name="Taylor A."/>
            <person name="Grigoriev I.V."/>
            <person name="Nagy L.G."/>
            <person name="Martin F."/>
            <person name="Kauserud H."/>
        </authorList>
    </citation>
    <scope>NUCLEOTIDE SEQUENCE</scope>
    <source>
        <strain evidence="7">CBHHK188m</strain>
    </source>
</reference>
<feature type="chain" id="PRO_5042118446" description="MYND-type domain-containing protein" evidence="5">
    <location>
        <begin position="18"/>
        <end position="462"/>
    </location>
</feature>
<evidence type="ECO:0000313" key="7">
    <source>
        <dbReference type="EMBL" id="KAJ7771308.1"/>
    </source>
</evidence>
<keyword evidence="1" id="KW-0479">Metal-binding</keyword>
<dbReference type="AlphaFoldDB" id="A0AAD7JVC4"/>
<keyword evidence="2 4" id="KW-0863">Zinc-finger</keyword>
<evidence type="ECO:0000256" key="3">
    <source>
        <dbReference type="ARBA" id="ARBA00022833"/>
    </source>
</evidence>
<evidence type="ECO:0000256" key="1">
    <source>
        <dbReference type="ARBA" id="ARBA00022723"/>
    </source>
</evidence>
<dbReference type="EMBL" id="JARJLG010000021">
    <property type="protein sequence ID" value="KAJ7771308.1"/>
    <property type="molecule type" value="Genomic_DNA"/>
</dbReference>
<evidence type="ECO:0000313" key="8">
    <source>
        <dbReference type="Proteomes" id="UP001215280"/>
    </source>
</evidence>
<evidence type="ECO:0000256" key="2">
    <source>
        <dbReference type="ARBA" id="ARBA00022771"/>
    </source>
</evidence>
<dbReference type="GO" id="GO:0008270">
    <property type="term" value="F:zinc ion binding"/>
    <property type="evidence" value="ECO:0007669"/>
    <property type="project" value="UniProtKB-KW"/>
</dbReference>
<accession>A0AAD7JVC4</accession>
<feature type="signal peptide" evidence="5">
    <location>
        <begin position="1"/>
        <end position="17"/>
    </location>
</feature>
<dbReference type="InterPro" id="IPR002893">
    <property type="entry name" value="Znf_MYND"/>
</dbReference>
<dbReference type="SUPFAM" id="SSF144232">
    <property type="entry name" value="HIT/MYND zinc finger-like"/>
    <property type="match status" value="1"/>
</dbReference>
<keyword evidence="8" id="KW-1185">Reference proteome</keyword>
<evidence type="ECO:0000256" key="5">
    <source>
        <dbReference type="SAM" id="SignalP"/>
    </source>
</evidence>
<protein>
    <recommendedName>
        <fullName evidence="6">MYND-type domain-containing protein</fullName>
    </recommendedName>
</protein>
<dbReference type="Pfam" id="PF01753">
    <property type="entry name" value="zf-MYND"/>
    <property type="match status" value="1"/>
</dbReference>
<evidence type="ECO:0000256" key="4">
    <source>
        <dbReference type="PROSITE-ProRule" id="PRU00134"/>
    </source>
</evidence>
<proteinExistence type="predicted"/>